<accession>A0A133MU55</accession>
<evidence type="ECO:0000313" key="3">
    <source>
        <dbReference type="Proteomes" id="UP000070646"/>
    </source>
</evidence>
<dbReference type="Proteomes" id="UP000070646">
    <property type="component" value="Unassembled WGS sequence"/>
</dbReference>
<feature type="non-terminal residue" evidence="2">
    <location>
        <position position="1"/>
    </location>
</feature>
<proteinExistence type="predicted"/>
<reference evidence="2 3" key="1">
    <citation type="submission" date="2016-01" db="EMBL/GenBank/DDBJ databases">
        <authorList>
            <person name="Oliw E.H."/>
        </authorList>
    </citation>
    <scope>NUCLEOTIDE SEQUENCE [LARGE SCALE GENOMIC DNA]</scope>
    <source>
        <strain evidence="2 3">MJR7757A</strain>
    </source>
</reference>
<dbReference type="PATRIC" id="fig|1502.174.peg.2662"/>
<dbReference type="AlphaFoldDB" id="A0A133MU55"/>
<organism evidence="2 3">
    <name type="scientific">Clostridium perfringens</name>
    <dbReference type="NCBI Taxonomy" id="1502"/>
    <lineage>
        <taxon>Bacteria</taxon>
        <taxon>Bacillati</taxon>
        <taxon>Bacillota</taxon>
        <taxon>Clostridia</taxon>
        <taxon>Eubacteriales</taxon>
        <taxon>Clostridiaceae</taxon>
        <taxon>Clostridium</taxon>
    </lineage>
</organism>
<name>A0A133MU55_CLOPF</name>
<keyword evidence="1" id="KW-0175">Coiled coil</keyword>
<comment type="caution">
    <text evidence="2">The sequence shown here is derived from an EMBL/GenBank/DDBJ whole genome shotgun (WGS) entry which is preliminary data.</text>
</comment>
<feature type="coiled-coil region" evidence="1">
    <location>
        <begin position="114"/>
        <end position="141"/>
    </location>
</feature>
<sequence length="154" mass="17746">NYDSFFINKIKKEGIKMLKTILKLVIKVLESKLQKSGLEEKIIKNKQYIDVAKQVWNIVEENFRITESVEKKLSSKADSFDKMMIDKFPELSPTDVKELRQSIAGEVNKGKEAVLENSEILKKLQEENEQLKSKNIDLESKLAAISNYVPVENK</sequence>
<dbReference type="EMBL" id="LRPU01000160">
    <property type="protein sequence ID" value="KXA07567.1"/>
    <property type="molecule type" value="Genomic_DNA"/>
</dbReference>
<evidence type="ECO:0000256" key="1">
    <source>
        <dbReference type="SAM" id="Coils"/>
    </source>
</evidence>
<gene>
    <name evidence="2" type="ORF">HMPREF3222_02640</name>
</gene>
<evidence type="ECO:0000313" key="2">
    <source>
        <dbReference type="EMBL" id="KXA07567.1"/>
    </source>
</evidence>
<protein>
    <submittedName>
        <fullName evidence="2">Uncharacterized protein</fullName>
    </submittedName>
</protein>